<evidence type="ECO:0000313" key="2">
    <source>
        <dbReference type="Proteomes" id="UP000231632"/>
    </source>
</evidence>
<accession>A0A1L8CM20</accession>
<dbReference type="OrthoDB" id="5291949at2"/>
<evidence type="ECO:0000313" key="1">
    <source>
        <dbReference type="EMBL" id="GAV19951.1"/>
    </source>
</evidence>
<name>A0A1L8CM20_9PROT</name>
<protein>
    <submittedName>
        <fullName evidence="1">YbbR-like protein</fullName>
    </submittedName>
</protein>
<organism evidence="1 2">
    <name type="scientific">Mariprofundus micogutta</name>
    <dbReference type="NCBI Taxonomy" id="1921010"/>
    <lineage>
        <taxon>Bacteria</taxon>
        <taxon>Pseudomonadati</taxon>
        <taxon>Pseudomonadota</taxon>
        <taxon>Candidatius Mariprofundia</taxon>
        <taxon>Mariprofundales</taxon>
        <taxon>Mariprofundaceae</taxon>
        <taxon>Mariprofundus</taxon>
    </lineage>
</organism>
<dbReference type="InterPro" id="IPR053154">
    <property type="entry name" value="c-di-AMP_regulator"/>
</dbReference>
<dbReference type="STRING" id="1921010.MMIC_P0912"/>
<comment type="caution">
    <text evidence="1">The sequence shown here is derived from an EMBL/GenBank/DDBJ whole genome shotgun (WGS) entry which is preliminary data.</text>
</comment>
<sequence>MRLFMQQFRRFNLHIWAIIIAVALWLQVHGQGEGSLNMDIPLQIQGLPAGMVIVNDLPDHVRVTVTGLQTRLKDLHQQDMSLPLQISDITTPGVVERALQVAAVSLPVGLHIEKVQPDRLELQVDRLVTRSIPVKAHFELPEGWKAAKVTVEPKQVHLIGPEVWLDTLRQVETTPIRPVLKAGTFRAISGVESPSGKAIRLVENNVRIEVRGVLVQTDAPVIPDGLGGGEQQ</sequence>
<dbReference type="Pfam" id="PF07949">
    <property type="entry name" value="YbbR"/>
    <property type="match status" value="1"/>
</dbReference>
<dbReference type="Gene3D" id="2.170.120.30">
    <property type="match status" value="1"/>
</dbReference>
<dbReference type="EMBL" id="BDFD01000006">
    <property type="protein sequence ID" value="GAV19951.1"/>
    <property type="molecule type" value="Genomic_DNA"/>
</dbReference>
<dbReference type="AlphaFoldDB" id="A0A1L8CM20"/>
<proteinExistence type="predicted"/>
<dbReference type="InterPro" id="IPR012505">
    <property type="entry name" value="YbbR"/>
</dbReference>
<gene>
    <name evidence="1" type="ORF">MMIC_P0912</name>
</gene>
<dbReference type="PANTHER" id="PTHR37804">
    <property type="entry name" value="CDAA REGULATORY PROTEIN CDAR"/>
    <property type="match status" value="1"/>
</dbReference>
<dbReference type="Gene3D" id="2.170.120.40">
    <property type="entry name" value="YbbR-like domain"/>
    <property type="match status" value="1"/>
</dbReference>
<dbReference type="RefSeq" id="WP_072659284.1">
    <property type="nucleotide sequence ID" value="NZ_BDFD01000006.1"/>
</dbReference>
<reference evidence="1 2" key="1">
    <citation type="journal article" date="2017" name="Arch. Microbiol.">
        <title>Mariprofundus micogutta sp. nov., a novel iron-oxidizing zetaproteobacterium isolated from a deep-sea hydrothermal field at the Bayonnaise knoll of the Izu-Ogasawara arc, and a description of Mariprofundales ord. nov. and Zetaproteobacteria classis nov.</title>
        <authorList>
            <person name="Makita H."/>
            <person name="Tanaka E."/>
            <person name="Mitsunobu S."/>
            <person name="Miyazaki M."/>
            <person name="Nunoura T."/>
            <person name="Uematsu K."/>
            <person name="Takaki Y."/>
            <person name="Nishi S."/>
            <person name="Shimamura S."/>
            <person name="Takai K."/>
        </authorList>
    </citation>
    <scope>NUCLEOTIDE SEQUENCE [LARGE SCALE GENOMIC DNA]</scope>
    <source>
        <strain evidence="1 2">ET2</strain>
    </source>
</reference>
<dbReference type="Proteomes" id="UP000231632">
    <property type="component" value="Unassembled WGS sequence"/>
</dbReference>
<dbReference type="PANTHER" id="PTHR37804:SF1">
    <property type="entry name" value="CDAA REGULATORY PROTEIN CDAR"/>
    <property type="match status" value="1"/>
</dbReference>
<keyword evidence="2" id="KW-1185">Reference proteome</keyword>